<gene>
    <name evidence="1" type="ORF">NPIL_148731</name>
</gene>
<keyword evidence="2" id="KW-1185">Reference proteome</keyword>
<organism evidence="1 2">
    <name type="scientific">Nephila pilipes</name>
    <name type="common">Giant wood spider</name>
    <name type="synonym">Nephila maculata</name>
    <dbReference type="NCBI Taxonomy" id="299642"/>
    <lineage>
        <taxon>Eukaryota</taxon>
        <taxon>Metazoa</taxon>
        <taxon>Ecdysozoa</taxon>
        <taxon>Arthropoda</taxon>
        <taxon>Chelicerata</taxon>
        <taxon>Arachnida</taxon>
        <taxon>Araneae</taxon>
        <taxon>Araneomorphae</taxon>
        <taxon>Entelegynae</taxon>
        <taxon>Araneoidea</taxon>
        <taxon>Nephilidae</taxon>
        <taxon>Nephila</taxon>
    </lineage>
</organism>
<reference evidence="1" key="1">
    <citation type="submission" date="2020-08" db="EMBL/GenBank/DDBJ databases">
        <title>Multicomponent nature underlies the extraordinary mechanical properties of spider dragline silk.</title>
        <authorList>
            <person name="Kono N."/>
            <person name="Nakamura H."/>
            <person name="Mori M."/>
            <person name="Yoshida Y."/>
            <person name="Ohtoshi R."/>
            <person name="Malay A.D."/>
            <person name="Moran D.A.P."/>
            <person name="Tomita M."/>
            <person name="Numata K."/>
            <person name="Arakawa K."/>
        </authorList>
    </citation>
    <scope>NUCLEOTIDE SEQUENCE</scope>
</reference>
<evidence type="ECO:0000313" key="1">
    <source>
        <dbReference type="EMBL" id="GFT94077.1"/>
    </source>
</evidence>
<evidence type="ECO:0000313" key="2">
    <source>
        <dbReference type="Proteomes" id="UP000887013"/>
    </source>
</evidence>
<sequence>MRILLTTRRWVQRLDCERESRHIDPRLWQHIARDNKTRFSSECFANLMKSGILLISRVFFKLLGSVVGDCLEVVRPHGLLTFLTVLSNTCRDKSHAPRGRKAVLYDARRYL</sequence>
<dbReference type="AlphaFoldDB" id="A0A8X6Q034"/>
<name>A0A8X6Q034_NEPPI</name>
<proteinExistence type="predicted"/>
<accession>A0A8X6Q034</accession>
<dbReference type="EMBL" id="BMAW01025830">
    <property type="protein sequence ID" value="GFT94077.1"/>
    <property type="molecule type" value="Genomic_DNA"/>
</dbReference>
<dbReference type="Proteomes" id="UP000887013">
    <property type="component" value="Unassembled WGS sequence"/>
</dbReference>
<protein>
    <submittedName>
        <fullName evidence="1">Uncharacterized protein</fullName>
    </submittedName>
</protein>
<comment type="caution">
    <text evidence="1">The sequence shown here is derived from an EMBL/GenBank/DDBJ whole genome shotgun (WGS) entry which is preliminary data.</text>
</comment>